<name>A0A0R3PGT0_ANGCS</name>
<keyword evidence="2" id="KW-1185">Reference proteome</keyword>
<dbReference type="PANTHER" id="PTHR33995">
    <property type="entry name" value="PROTEIN CBG18546"/>
    <property type="match status" value="1"/>
</dbReference>
<reference evidence="3" key="1">
    <citation type="submission" date="2017-02" db="UniProtKB">
        <authorList>
            <consortium name="WormBaseParasite"/>
        </authorList>
    </citation>
    <scope>IDENTIFICATION</scope>
</reference>
<dbReference type="Proteomes" id="UP000267027">
    <property type="component" value="Unassembled WGS sequence"/>
</dbReference>
<sequence>SPIAISRLRNDKRHRYHCSILAAKIPITCGANLVEQKQPFETDITMDTRFLTITLSFRYHLCSSCRAVRHLPRTYFPRILNEVICGESTCVRGDGRCAQRFLPLKVILHNEGTDQCPKWRLVSIDLRTCCDCAIHNYSNFLRYINRK</sequence>
<reference evidence="1 2" key="2">
    <citation type="submission" date="2018-11" db="EMBL/GenBank/DDBJ databases">
        <authorList>
            <consortium name="Pathogen Informatics"/>
        </authorList>
    </citation>
    <scope>NUCLEOTIDE SEQUENCE [LARGE SCALE GENOMIC DNA]</scope>
    <source>
        <strain evidence="1 2">Costa Rica</strain>
    </source>
</reference>
<dbReference type="OrthoDB" id="5977230at2759"/>
<dbReference type="EMBL" id="UYYA01001104">
    <property type="protein sequence ID" value="VDM55109.1"/>
    <property type="molecule type" value="Genomic_DNA"/>
</dbReference>
<dbReference type="AlphaFoldDB" id="A0A0R3PGT0"/>
<dbReference type="PANTHER" id="PTHR33995:SF7">
    <property type="entry name" value="BURSICON SUBUNIT ALPHA-RELATED"/>
    <property type="match status" value="1"/>
</dbReference>
<protein>
    <submittedName>
        <fullName evidence="3">CTCK domain-containing protein</fullName>
    </submittedName>
</protein>
<accession>A0A0R3PGT0</accession>
<proteinExistence type="predicted"/>
<evidence type="ECO:0000313" key="2">
    <source>
        <dbReference type="Proteomes" id="UP000267027"/>
    </source>
</evidence>
<dbReference type="InterPro" id="IPR029034">
    <property type="entry name" value="Cystine-knot_cytokine"/>
</dbReference>
<evidence type="ECO:0000313" key="1">
    <source>
        <dbReference type="EMBL" id="VDM55109.1"/>
    </source>
</evidence>
<evidence type="ECO:0000313" key="3">
    <source>
        <dbReference type="WBParaSite" id="ACOC_0000352301-mRNA-1"/>
    </source>
</evidence>
<dbReference type="SUPFAM" id="SSF57501">
    <property type="entry name" value="Cystine-knot cytokines"/>
    <property type="match status" value="1"/>
</dbReference>
<dbReference type="WBParaSite" id="ACOC_0000352301-mRNA-1">
    <property type="protein sequence ID" value="ACOC_0000352301-mRNA-1"/>
    <property type="gene ID" value="ACOC_0000352301"/>
</dbReference>
<gene>
    <name evidence="1" type="ORF">ACOC_LOCUS3524</name>
</gene>
<organism evidence="3">
    <name type="scientific">Angiostrongylus costaricensis</name>
    <name type="common">Nematode worm</name>
    <dbReference type="NCBI Taxonomy" id="334426"/>
    <lineage>
        <taxon>Eukaryota</taxon>
        <taxon>Metazoa</taxon>
        <taxon>Ecdysozoa</taxon>
        <taxon>Nematoda</taxon>
        <taxon>Chromadorea</taxon>
        <taxon>Rhabditida</taxon>
        <taxon>Rhabditina</taxon>
        <taxon>Rhabditomorpha</taxon>
        <taxon>Strongyloidea</taxon>
        <taxon>Metastrongylidae</taxon>
        <taxon>Angiostrongylus</taxon>
    </lineage>
</organism>